<accession>A0A9P4SG02</accession>
<feature type="region of interest" description="Disordered" evidence="1">
    <location>
        <begin position="39"/>
        <end position="101"/>
    </location>
</feature>
<comment type="caution">
    <text evidence="2">The sequence shown here is derived from an EMBL/GenBank/DDBJ whole genome shotgun (WGS) entry which is preliminary data.</text>
</comment>
<dbReference type="AlphaFoldDB" id="A0A9P4SG02"/>
<organism evidence="2 3">
    <name type="scientific">Patellaria atrata CBS 101060</name>
    <dbReference type="NCBI Taxonomy" id="1346257"/>
    <lineage>
        <taxon>Eukaryota</taxon>
        <taxon>Fungi</taxon>
        <taxon>Dikarya</taxon>
        <taxon>Ascomycota</taxon>
        <taxon>Pezizomycotina</taxon>
        <taxon>Dothideomycetes</taxon>
        <taxon>Dothideomycetes incertae sedis</taxon>
        <taxon>Patellariales</taxon>
        <taxon>Patellariaceae</taxon>
        <taxon>Patellaria</taxon>
    </lineage>
</organism>
<evidence type="ECO:0000313" key="3">
    <source>
        <dbReference type="Proteomes" id="UP000799429"/>
    </source>
</evidence>
<protein>
    <recommendedName>
        <fullName evidence="4">Mitochondrial ATPase complex subunit ATP10</fullName>
    </recommendedName>
</protein>
<feature type="compositionally biased region" description="Pro residues" evidence="1">
    <location>
        <begin position="63"/>
        <end position="72"/>
    </location>
</feature>
<dbReference type="GO" id="GO:0033615">
    <property type="term" value="P:mitochondrial proton-transporting ATP synthase complex assembly"/>
    <property type="evidence" value="ECO:0007669"/>
    <property type="project" value="TreeGrafter"/>
</dbReference>
<gene>
    <name evidence="2" type="ORF">M501DRAFT_998476</name>
</gene>
<reference evidence="2" key="1">
    <citation type="journal article" date="2020" name="Stud. Mycol.">
        <title>101 Dothideomycetes genomes: a test case for predicting lifestyles and emergence of pathogens.</title>
        <authorList>
            <person name="Haridas S."/>
            <person name="Albert R."/>
            <person name="Binder M."/>
            <person name="Bloem J."/>
            <person name="Labutti K."/>
            <person name="Salamov A."/>
            <person name="Andreopoulos B."/>
            <person name="Baker S."/>
            <person name="Barry K."/>
            <person name="Bills G."/>
            <person name="Bluhm B."/>
            <person name="Cannon C."/>
            <person name="Castanera R."/>
            <person name="Culley D."/>
            <person name="Daum C."/>
            <person name="Ezra D."/>
            <person name="Gonzalez J."/>
            <person name="Henrissat B."/>
            <person name="Kuo A."/>
            <person name="Liang C."/>
            <person name="Lipzen A."/>
            <person name="Lutzoni F."/>
            <person name="Magnuson J."/>
            <person name="Mondo S."/>
            <person name="Nolan M."/>
            <person name="Ohm R."/>
            <person name="Pangilinan J."/>
            <person name="Park H.-J."/>
            <person name="Ramirez L."/>
            <person name="Alfaro M."/>
            <person name="Sun H."/>
            <person name="Tritt A."/>
            <person name="Yoshinaga Y."/>
            <person name="Zwiers L.-H."/>
            <person name="Turgeon B."/>
            <person name="Goodwin S."/>
            <person name="Spatafora J."/>
            <person name="Crous P."/>
            <person name="Grigoriev I."/>
        </authorList>
    </citation>
    <scope>NUCLEOTIDE SEQUENCE</scope>
    <source>
        <strain evidence="2">CBS 101060</strain>
    </source>
</reference>
<proteinExistence type="predicted"/>
<keyword evidence="3" id="KW-1185">Reference proteome</keyword>
<sequence>MLQPRKPLQTTLSTCYRIASYPQCPSRTSLQHARLLTSTPMFSSPTSAQPTKPNRKVKDLRPNPGPRPPIPTPQGGNFTPSVLGRPIGQQFPPRAGQNTGEKEVVWKKLSEDEIREKRHKLAREATRSYFQDYADLRHHRGKSFFANPRIFRSSYALYFPNLHGVTLASRGKKRDTTPVLRGKITVLCLYSQHWADEQVGTFVGRGERQNPEVEELLAKYGDVTQRVDVNVEENWVKWLVLRMSAGRIRRLVEKERHDKYFMLKKGITDRLRLDIGYLNPLVGYVYLIDQDCKIRWAGSGDAQDDEKEFLVRGLKALLQDAGKTVDASKKTGLQQEGIVREEPNIQKGEVKKEMAVGL</sequence>
<evidence type="ECO:0000256" key="1">
    <source>
        <dbReference type="SAM" id="MobiDB-lite"/>
    </source>
</evidence>
<evidence type="ECO:0008006" key="4">
    <source>
        <dbReference type="Google" id="ProtNLM"/>
    </source>
</evidence>
<dbReference type="PANTHER" id="PTHR28106:SF1">
    <property type="entry name" value="MITOCHONDRIAL ATPASE COMPLEX SUBUNIT ATP10"/>
    <property type="match status" value="1"/>
</dbReference>
<evidence type="ECO:0000313" key="2">
    <source>
        <dbReference type="EMBL" id="KAF2842221.1"/>
    </source>
</evidence>
<dbReference type="GO" id="GO:0005743">
    <property type="term" value="C:mitochondrial inner membrane"/>
    <property type="evidence" value="ECO:0007669"/>
    <property type="project" value="TreeGrafter"/>
</dbReference>
<feature type="compositionally biased region" description="Polar residues" evidence="1">
    <location>
        <begin position="39"/>
        <end position="52"/>
    </location>
</feature>
<dbReference type="EMBL" id="MU006090">
    <property type="protein sequence ID" value="KAF2842221.1"/>
    <property type="molecule type" value="Genomic_DNA"/>
</dbReference>
<dbReference type="OrthoDB" id="17089at2759"/>
<dbReference type="Proteomes" id="UP000799429">
    <property type="component" value="Unassembled WGS sequence"/>
</dbReference>
<name>A0A9P4SG02_9PEZI</name>
<dbReference type="Pfam" id="PF05176">
    <property type="entry name" value="ATP-synt_10"/>
    <property type="match status" value="1"/>
</dbReference>
<dbReference type="PANTHER" id="PTHR28106">
    <property type="entry name" value="MITOCHONDRIAL ATPASE COMPLEX SUBUNIT ATP10"/>
    <property type="match status" value="1"/>
</dbReference>
<dbReference type="InterPro" id="IPR007849">
    <property type="entry name" value="ATP10"/>
</dbReference>